<dbReference type="RefSeq" id="WP_175103510.1">
    <property type="nucleotide sequence ID" value="NZ_CADIKM010000003.1"/>
</dbReference>
<evidence type="ECO:0000256" key="1">
    <source>
        <dbReference type="SAM" id="MobiDB-lite"/>
    </source>
</evidence>
<evidence type="ECO:0008006" key="5">
    <source>
        <dbReference type="Google" id="ProtNLM"/>
    </source>
</evidence>
<feature type="signal peptide" evidence="2">
    <location>
        <begin position="1"/>
        <end position="21"/>
    </location>
</feature>
<name>A0A6S7B4E3_9BURK</name>
<evidence type="ECO:0000256" key="2">
    <source>
        <dbReference type="SAM" id="SignalP"/>
    </source>
</evidence>
<proteinExistence type="predicted"/>
<organism evidence="3 4">
    <name type="scientific">Pararobbsia alpina</name>
    <dbReference type="NCBI Taxonomy" id="621374"/>
    <lineage>
        <taxon>Bacteria</taxon>
        <taxon>Pseudomonadati</taxon>
        <taxon>Pseudomonadota</taxon>
        <taxon>Betaproteobacteria</taxon>
        <taxon>Burkholderiales</taxon>
        <taxon>Burkholderiaceae</taxon>
        <taxon>Pararobbsia</taxon>
    </lineage>
</organism>
<gene>
    <name evidence="3" type="ORF">LMG28138_00980</name>
</gene>
<sequence>MFKAFIPAVVLTASLCSVAHAAQDDSSASQQQVSAIQNVSSDPAMQQAPGLTRKEVYDQLVQAEQDGELARLRAQYKGR</sequence>
<keyword evidence="4" id="KW-1185">Reference proteome</keyword>
<keyword evidence="2" id="KW-0732">Signal</keyword>
<feature type="region of interest" description="Disordered" evidence="1">
    <location>
        <begin position="27"/>
        <end position="48"/>
    </location>
</feature>
<protein>
    <recommendedName>
        <fullName evidence="5">DUF4148 domain-containing protein</fullName>
    </recommendedName>
</protein>
<evidence type="ECO:0000313" key="4">
    <source>
        <dbReference type="Proteomes" id="UP000494115"/>
    </source>
</evidence>
<evidence type="ECO:0000313" key="3">
    <source>
        <dbReference type="EMBL" id="CAB3780154.1"/>
    </source>
</evidence>
<reference evidence="3 4" key="1">
    <citation type="submission" date="2020-04" db="EMBL/GenBank/DDBJ databases">
        <authorList>
            <person name="De Canck E."/>
        </authorList>
    </citation>
    <scope>NUCLEOTIDE SEQUENCE [LARGE SCALE GENOMIC DNA]</scope>
    <source>
        <strain evidence="3 4">LMG 28138</strain>
    </source>
</reference>
<dbReference type="EMBL" id="CADIKM010000003">
    <property type="protein sequence ID" value="CAB3780154.1"/>
    <property type="molecule type" value="Genomic_DNA"/>
</dbReference>
<feature type="compositionally biased region" description="Low complexity" evidence="1">
    <location>
        <begin position="27"/>
        <end position="41"/>
    </location>
</feature>
<feature type="chain" id="PRO_5028804261" description="DUF4148 domain-containing protein" evidence="2">
    <location>
        <begin position="22"/>
        <end position="79"/>
    </location>
</feature>
<dbReference type="AlphaFoldDB" id="A0A6S7B4E3"/>
<dbReference type="Proteomes" id="UP000494115">
    <property type="component" value="Unassembled WGS sequence"/>
</dbReference>
<accession>A0A6S7B4E3</accession>